<organism evidence="4 5">
    <name type="scientific">Nocardia mexicana</name>
    <dbReference type="NCBI Taxonomy" id="279262"/>
    <lineage>
        <taxon>Bacteria</taxon>
        <taxon>Bacillati</taxon>
        <taxon>Actinomycetota</taxon>
        <taxon>Actinomycetes</taxon>
        <taxon>Mycobacteriales</taxon>
        <taxon>Nocardiaceae</taxon>
        <taxon>Nocardia</taxon>
    </lineage>
</organism>
<proteinExistence type="inferred from homology"/>
<comment type="similarity">
    <text evidence="2">Belongs to the AB hydrolase superfamily. FUS2 hydrolase family.</text>
</comment>
<evidence type="ECO:0000313" key="5">
    <source>
        <dbReference type="Proteomes" id="UP000255355"/>
    </source>
</evidence>
<dbReference type="PANTHER" id="PTHR22946">
    <property type="entry name" value="DIENELACTONE HYDROLASE DOMAIN-CONTAINING PROTEIN-RELATED"/>
    <property type="match status" value="1"/>
</dbReference>
<comment type="caution">
    <text evidence="4">The sequence shown here is derived from an EMBL/GenBank/DDBJ whole genome shotgun (WGS) entry which is preliminary data.</text>
</comment>
<protein>
    <recommendedName>
        <fullName evidence="3">AB hydrolase-1 domain-containing protein</fullName>
    </recommendedName>
</protein>
<dbReference type="Gene3D" id="1.10.10.800">
    <property type="match status" value="1"/>
</dbReference>
<dbReference type="Gene3D" id="3.40.50.1820">
    <property type="entry name" value="alpha/beta hydrolase"/>
    <property type="match status" value="1"/>
</dbReference>
<dbReference type="Pfam" id="PF00561">
    <property type="entry name" value="Abhydrolase_1"/>
    <property type="match status" value="1"/>
</dbReference>
<dbReference type="InterPro" id="IPR000073">
    <property type="entry name" value="AB_hydrolase_1"/>
</dbReference>
<evidence type="ECO:0000256" key="1">
    <source>
        <dbReference type="ARBA" id="ARBA00022801"/>
    </source>
</evidence>
<keyword evidence="1" id="KW-0378">Hydrolase</keyword>
<reference evidence="4 5" key="1">
    <citation type="submission" date="2018-07" db="EMBL/GenBank/DDBJ databases">
        <title>Genomic Encyclopedia of Type Strains, Phase IV (KMG-IV): sequencing the most valuable type-strain genomes for metagenomic binning, comparative biology and taxonomic classification.</title>
        <authorList>
            <person name="Goeker M."/>
        </authorList>
    </citation>
    <scope>NUCLEOTIDE SEQUENCE [LARGE SCALE GENOMIC DNA]</scope>
    <source>
        <strain evidence="4 5">DSM 44952</strain>
    </source>
</reference>
<keyword evidence="5" id="KW-1185">Reference proteome</keyword>
<evidence type="ECO:0000256" key="2">
    <source>
        <dbReference type="ARBA" id="ARBA00038115"/>
    </source>
</evidence>
<sequence length="301" mass="32281">MRSDVEFTSGGVTLRGWLYRPAEAGAPLVVMTHGFAGVKEWVAPFAEVFTDAGLACLVYDHPGFGTSDGEPRYEVDPAAQIEGYRDAITFAQTLDGIDRSRIAVWGTSFAGGHVLVVAATDRRVRAVVSQVPLTHGWATFSRLVSPIMIPAVRDAIAADRLARAVGKPHETIKAASDDPADMVAMPGIEVYEWLMANGPQVPTWRNEVTLSSIDKFQAYAPEAFLSRVSPTPLLMVVADHDTLTPTDLALTGYAEALEPKQLELVPGGHFSVYGEQFDRASGAARDFLLTHLKGAAAVGSS</sequence>
<dbReference type="RefSeq" id="WP_068023867.1">
    <property type="nucleotide sequence ID" value="NZ_QQAZ01000002.1"/>
</dbReference>
<dbReference type="InterPro" id="IPR050261">
    <property type="entry name" value="FrsA_esterase"/>
</dbReference>
<dbReference type="EMBL" id="QQAZ01000002">
    <property type="protein sequence ID" value="RDI54510.1"/>
    <property type="molecule type" value="Genomic_DNA"/>
</dbReference>
<evidence type="ECO:0000259" key="3">
    <source>
        <dbReference type="Pfam" id="PF00561"/>
    </source>
</evidence>
<dbReference type="SUPFAM" id="SSF53474">
    <property type="entry name" value="alpha/beta-Hydrolases"/>
    <property type="match status" value="1"/>
</dbReference>
<feature type="domain" description="AB hydrolase-1" evidence="3">
    <location>
        <begin position="27"/>
        <end position="273"/>
    </location>
</feature>
<name>A0A370HCK3_9NOCA</name>
<dbReference type="OrthoDB" id="5902829at2"/>
<dbReference type="STRING" id="1210089.GCA_001613165_04803"/>
<dbReference type="InterPro" id="IPR029058">
    <property type="entry name" value="AB_hydrolase_fold"/>
</dbReference>
<dbReference type="GO" id="GO:0052689">
    <property type="term" value="F:carboxylic ester hydrolase activity"/>
    <property type="evidence" value="ECO:0007669"/>
    <property type="project" value="UniProtKB-ARBA"/>
</dbReference>
<evidence type="ECO:0000313" key="4">
    <source>
        <dbReference type="EMBL" id="RDI54510.1"/>
    </source>
</evidence>
<accession>A0A370HCK3</accession>
<gene>
    <name evidence="4" type="ORF">DFR68_102638</name>
</gene>
<dbReference type="AlphaFoldDB" id="A0A370HCK3"/>
<dbReference type="PANTHER" id="PTHR22946:SF9">
    <property type="entry name" value="POLYKETIDE TRANSFERASE AF380"/>
    <property type="match status" value="1"/>
</dbReference>
<dbReference type="Proteomes" id="UP000255355">
    <property type="component" value="Unassembled WGS sequence"/>
</dbReference>